<feature type="region of interest" description="Disordered" evidence="1">
    <location>
        <begin position="521"/>
        <end position="564"/>
    </location>
</feature>
<dbReference type="AlphaFoldDB" id="A0AAD6SBU1"/>
<feature type="compositionally biased region" description="Polar residues" evidence="1">
    <location>
        <begin position="555"/>
        <end position="564"/>
    </location>
</feature>
<feature type="region of interest" description="Disordered" evidence="1">
    <location>
        <begin position="1"/>
        <end position="26"/>
    </location>
</feature>
<dbReference type="Proteomes" id="UP001218188">
    <property type="component" value="Unassembled WGS sequence"/>
</dbReference>
<evidence type="ECO:0000256" key="1">
    <source>
        <dbReference type="SAM" id="MobiDB-lite"/>
    </source>
</evidence>
<keyword evidence="3" id="KW-1185">Reference proteome</keyword>
<feature type="region of interest" description="Disordered" evidence="1">
    <location>
        <begin position="442"/>
        <end position="484"/>
    </location>
</feature>
<feature type="region of interest" description="Disordered" evidence="1">
    <location>
        <begin position="363"/>
        <end position="391"/>
    </location>
</feature>
<feature type="compositionally biased region" description="Basic and acidic residues" evidence="1">
    <location>
        <begin position="461"/>
        <end position="481"/>
    </location>
</feature>
<proteinExistence type="predicted"/>
<feature type="region of interest" description="Disordered" evidence="1">
    <location>
        <begin position="276"/>
        <end position="299"/>
    </location>
</feature>
<dbReference type="EMBL" id="JARJCM010000189">
    <property type="protein sequence ID" value="KAJ7023410.1"/>
    <property type="molecule type" value="Genomic_DNA"/>
</dbReference>
<comment type="caution">
    <text evidence="2">The sequence shown here is derived from an EMBL/GenBank/DDBJ whole genome shotgun (WGS) entry which is preliminary data.</text>
</comment>
<evidence type="ECO:0000313" key="3">
    <source>
        <dbReference type="Proteomes" id="UP001218188"/>
    </source>
</evidence>
<organism evidence="2 3">
    <name type="scientific">Mycena alexandri</name>
    <dbReference type="NCBI Taxonomy" id="1745969"/>
    <lineage>
        <taxon>Eukaryota</taxon>
        <taxon>Fungi</taxon>
        <taxon>Dikarya</taxon>
        <taxon>Basidiomycota</taxon>
        <taxon>Agaricomycotina</taxon>
        <taxon>Agaricomycetes</taxon>
        <taxon>Agaricomycetidae</taxon>
        <taxon>Agaricales</taxon>
        <taxon>Marasmiineae</taxon>
        <taxon>Mycenaceae</taxon>
        <taxon>Mycena</taxon>
    </lineage>
</organism>
<name>A0AAD6SBU1_9AGAR</name>
<evidence type="ECO:0000313" key="2">
    <source>
        <dbReference type="EMBL" id="KAJ7023410.1"/>
    </source>
</evidence>
<reference evidence="2" key="1">
    <citation type="submission" date="2023-03" db="EMBL/GenBank/DDBJ databases">
        <title>Massive genome expansion in bonnet fungi (Mycena s.s.) driven by repeated elements and novel gene families across ecological guilds.</title>
        <authorList>
            <consortium name="Lawrence Berkeley National Laboratory"/>
            <person name="Harder C.B."/>
            <person name="Miyauchi S."/>
            <person name="Viragh M."/>
            <person name="Kuo A."/>
            <person name="Thoen E."/>
            <person name="Andreopoulos B."/>
            <person name="Lu D."/>
            <person name="Skrede I."/>
            <person name="Drula E."/>
            <person name="Henrissat B."/>
            <person name="Morin E."/>
            <person name="Kohler A."/>
            <person name="Barry K."/>
            <person name="LaButti K."/>
            <person name="Morin E."/>
            <person name="Salamov A."/>
            <person name="Lipzen A."/>
            <person name="Mereny Z."/>
            <person name="Hegedus B."/>
            <person name="Baldrian P."/>
            <person name="Stursova M."/>
            <person name="Weitz H."/>
            <person name="Taylor A."/>
            <person name="Grigoriev I.V."/>
            <person name="Nagy L.G."/>
            <person name="Martin F."/>
            <person name="Kauserud H."/>
        </authorList>
    </citation>
    <scope>NUCLEOTIDE SEQUENCE</scope>
    <source>
        <strain evidence="2">CBHHK200</strain>
    </source>
</reference>
<accession>A0AAD6SBU1</accession>
<protein>
    <submittedName>
        <fullName evidence="2">Uncharacterized protein</fullName>
    </submittedName>
</protein>
<sequence>MPRPVRIPTLRPGTVRPNRVSGLPGRPPSIAHDILAQWQIPPNEYNNLKDLVRPVMDKLPPPATAGRPSLPQLNLNRTCVVQGLPGDTTLSSILLNIHQGALEFARIENEPPQSTFLPPTKSLTLSFLASSSAQAFVDMYLAEPVRLHAFTRSLFPSWHWLPPSPLPSSISDAISRSGARRVLSISWEDPAYMFSQDLHQFGELERFWRFNPRRLLVSFFAIADAMKAKAHIAALDSAPDPGLHVTYFPDWCELSDDARFDLMRVSRRETYLAYHPPKAPTSNVANARGGKKTTPSEPAVKDGEIAAVEQYVDDYISPPMLRFKAAMKSMDVGERQAQRTRWRAENRARITGTHLNVVAGKRDPRWTKAPNPSQDKTLKAGKPTTIPATTVTPANPVMERFKAALDSIGMISPSPAMLLVGNGGVHARKNFLTEVADEKKDRVARNRKAGAKVATSSGVAARRDSRPKARERKTTSTERTRTRTPTVMGRVEAALDSIYHIEGEVKKARRHFRQSHRRYYEHVPAAAEPEDTNGQKPETSKPPLTMVSAPPVPSASGNATTTDG</sequence>
<gene>
    <name evidence="2" type="ORF">C8F04DRAFT_1134736</name>
</gene>